<dbReference type="EMBL" id="DYWV01000032">
    <property type="protein sequence ID" value="HJF39465.1"/>
    <property type="molecule type" value="Genomic_DNA"/>
</dbReference>
<organism evidence="1 2">
    <name type="scientific">Thomasclavelia spiroformis</name>
    <dbReference type="NCBI Taxonomy" id="29348"/>
    <lineage>
        <taxon>Bacteria</taxon>
        <taxon>Bacillati</taxon>
        <taxon>Bacillota</taxon>
        <taxon>Erysipelotrichia</taxon>
        <taxon>Erysipelotrichales</taxon>
        <taxon>Coprobacillaceae</taxon>
        <taxon>Thomasclavelia</taxon>
    </lineage>
</organism>
<evidence type="ECO:0000313" key="1">
    <source>
        <dbReference type="EMBL" id="HJF39465.1"/>
    </source>
</evidence>
<proteinExistence type="predicted"/>
<gene>
    <name evidence="1" type="ORF">K8V91_00950</name>
</gene>
<name>A0A921GA43_9FIRM</name>
<evidence type="ECO:0008006" key="3">
    <source>
        <dbReference type="Google" id="ProtNLM"/>
    </source>
</evidence>
<dbReference type="Proteomes" id="UP000749320">
    <property type="component" value="Unassembled WGS sequence"/>
</dbReference>
<accession>A0A921GA43</accession>
<dbReference type="AlphaFoldDB" id="A0A921GA43"/>
<reference evidence="1" key="2">
    <citation type="submission" date="2021-09" db="EMBL/GenBank/DDBJ databases">
        <authorList>
            <person name="Gilroy R."/>
        </authorList>
    </citation>
    <scope>NUCLEOTIDE SEQUENCE</scope>
    <source>
        <strain evidence="1">CHK193-16274</strain>
    </source>
</reference>
<comment type="caution">
    <text evidence="1">The sequence shown here is derived from an EMBL/GenBank/DDBJ whole genome shotgun (WGS) entry which is preliminary data.</text>
</comment>
<evidence type="ECO:0000313" key="2">
    <source>
        <dbReference type="Proteomes" id="UP000749320"/>
    </source>
</evidence>
<sequence>MAKKTNLNYRFHNPNKPKETVDFILNVFIEACNNKVENAIKESIKINK</sequence>
<protein>
    <recommendedName>
        <fullName evidence="3">Transposase</fullName>
    </recommendedName>
</protein>
<reference evidence="1" key="1">
    <citation type="journal article" date="2021" name="PeerJ">
        <title>Extensive microbial diversity within the chicken gut microbiome revealed by metagenomics and culture.</title>
        <authorList>
            <person name="Gilroy R."/>
            <person name="Ravi A."/>
            <person name="Getino M."/>
            <person name="Pursley I."/>
            <person name="Horton D.L."/>
            <person name="Alikhan N.F."/>
            <person name="Baker D."/>
            <person name="Gharbi K."/>
            <person name="Hall N."/>
            <person name="Watson M."/>
            <person name="Adriaenssens E.M."/>
            <person name="Foster-Nyarko E."/>
            <person name="Jarju S."/>
            <person name="Secka A."/>
            <person name="Antonio M."/>
            <person name="Oren A."/>
            <person name="Chaudhuri R.R."/>
            <person name="La Ragione R."/>
            <person name="Hildebrand F."/>
            <person name="Pallen M.J."/>
        </authorList>
    </citation>
    <scope>NUCLEOTIDE SEQUENCE</scope>
    <source>
        <strain evidence="1">CHK193-16274</strain>
    </source>
</reference>